<accession>A0A0P0W7Q2</accession>
<sequence>MTSTAHGCEKNAAAGTPAPRATRPAHGRCGSYTSTRGGLPASASERRRARSVSEPTSASRRVYSLASPQAAMPPESKPSEMAATRKGAGGGGRVERTWRVVTSVGRRPWCAARWRPSCRIGLTWPCASGKARRKIWPPPP</sequence>
<feature type="compositionally biased region" description="Low complexity" evidence="1">
    <location>
        <begin position="12"/>
        <end position="28"/>
    </location>
</feature>
<dbReference type="EMBL" id="AP014960">
    <property type="protein sequence ID" value="BAS88096.1"/>
    <property type="molecule type" value="Genomic_DNA"/>
</dbReference>
<dbReference type="InParanoid" id="A0A0P0W7Q2"/>
<name>A0A0P0W7Q2_ORYSJ</name>
<evidence type="ECO:0000256" key="1">
    <source>
        <dbReference type="SAM" id="MobiDB-lite"/>
    </source>
</evidence>
<keyword evidence="3" id="KW-1185">Reference proteome</keyword>
<gene>
    <name evidence="2" type="ordered locus">Os04g0206100</name>
    <name evidence="2" type="ORF">OSNPB_040206100</name>
</gene>
<organism evidence="2 3">
    <name type="scientific">Oryza sativa subsp. japonica</name>
    <name type="common">Rice</name>
    <dbReference type="NCBI Taxonomy" id="39947"/>
    <lineage>
        <taxon>Eukaryota</taxon>
        <taxon>Viridiplantae</taxon>
        <taxon>Streptophyta</taxon>
        <taxon>Embryophyta</taxon>
        <taxon>Tracheophyta</taxon>
        <taxon>Spermatophyta</taxon>
        <taxon>Magnoliopsida</taxon>
        <taxon>Liliopsida</taxon>
        <taxon>Poales</taxon>
        <taxon>Poaceae</taxon>
        <taxon>BOP clade</taxon>
        <taxon>Oryzoideae</taxon>
        <taxon>Oryzeae</taxon>
        <taxon>Oryzinae</taxon>
        <taxon>Oryza</taxon>
        <taxon>Oryza sativa</taxon>
    </lineage>
</organism>
<dbReference type="Proteomes" id="UP000059680">
    <property type="component" value="Chromosome 4"/>
</dbReference>
<dbReference type="Gramene" id="Os04t0206100-00">
    <property type="protein sequence ID" value="Os04t0206100-00"/>
    <property type="gene ID" value="Os04g0206100"/>
</dbReference>
<dbReference type="AlphaFoldDB" id="A0A0P0W7Q2"/>
<feature type="region of interest" description="Disordered" evidence="1">
    <location>
        <begin position="1"/>
        <end position="94"/>
    </location>
</feature>
<evidence type="ECO:0000313" key="3">
    <source>
        <dbReference type="Proteomes" id="UP000059680"/>
    </source>
</evidence>
<protein>
    <submittedName>
        <fullName evidence="2">Os04g0206100 protein</fullName>
    </submittedName>
</protein>
<proteinExistence type="predicted"/>
<reference evidence="2 3" key="3">
    <citation type="journal article" date="2013" name="Rice">
        <title>Improvement of the Oryza sativa Nipponbare reference genome using next generation sequence and optical map data.</title>
        <authorList>
            <person name="Kawahara Y."/>
            <person name="de la Bastide M."/>
            <person name="Hamilton J.P."/>
            <person name="Kanamori H."/>
            <person name="McCombie W.R."/>
            <person name="Ouyang S."/>
            <person name="Schwartz D.C."/>
            <person name="Tanaka T."/>
            <person name="Wu J."/>
            <person name="Zhou S."/>
            <person name="Childs K.L."/>
            <person name="Davidson R.M."/>
            <person name="Lin H."/>
            <person name="Quesada-Ocampo L."/>
            <person name="Vaillancourt B."/>
            <person name="Sakai H."/>
            <person name="Lee S.S."/>
            <person name="Kim J."/>
            <person name="Numa H."/>
            <person name="Itoh T."/>
            <person name="Buell C.R."/>
            <person name="Matsumoto T."/>
        </authorList>
    </citation>
    <scope>NUCLEOTIDE SEQUENCE [LARGE SCALE GENOMIC DNA]</scope>
    <source>
        <strain evidence="3">cv. Nipponbare</strain>
    </source>
</reference>
<reference evidence="2 3" key="2">
    <citation type="journal article" date="2013" name="Plant Cell Physiol.">
        <title>Rice Annotation Project Database (RAP-DB): an integrative and interactive database for rice genomics.</title>
        <authorList>
            <person name="Sakai H."/>
            <person name="Lee S.S."/>
            <person name="Tanaka T."/>
            <person name="Numa H."/>
            <person name="Kim J."/>
            <person name="Kawahara Y."/>
            <person name="Wakimoto H."/>
            <person name="Yang C.C."/>
            <person name="Iwamoto M."/>
            <person name="Abe T."/>
            <person name="Yamada Y."/>
            <person name="Muto A."/>
            <person name="Inokuchi H."/>
            <person name="Ikemura T."/>
            <person name="Matsumoto T."/>
            <person name="Sasaki T."/>
            <person name="Itoh T."/>
        </authorList>
    </citation>
    <scope>NUCLEOTIDE SEQUENCE [LARGE SCALE GENOMIC DNA]</scope>
    <source>
        <strain evidence="3">cv. Nipponbare</strain>
    </source>
</reference>
<dbReference type="OMA" id="HGRCESY"/>
<evidence type="ECO:0000313" key="2">
    <source>
        <dbReference type="EMBL" id="BAS88096.1"/>
    </source>
</evidence>
<dbReference type="PaxDb" id="39947-A0A0P0W7Q2"/>
<reference evidence="3" key="1">
    <citation type="journal article" date="2005" name="Nature">
        <title>The map-based sequence of the rice genome.</title>
        <authorList>
            <consortium name="International rice genome sequencing project (IRGSP)"/>
            <person name="Matsumoto T."/>
            <person name="Wu J."/>
            <person name="Kanamori H."/>
            <person name="Katayose Y."/>
            <person name="Fujisawa M."/>
            <person name="Namiki N."/>
            <person name="Mizuno H."/>
            <person name="Yamamoto K."/>
            <person name="Antonio B.A."/>
            <person name="Baba T."/>
            <person name="Sakata K."/>
            <person name="Nagamura Y."/>
            <person name="Aoki H."/>
            <person name="Arikawa K."/>
            <person name="Arita K."/>
            <person name="Bito T."/>
            <person name="Chiden Y."/>
            <person name="Fujitsuka N."/>
            <person name="Fukunaka R."/>
            <person name="Hamada M."/>
            <person name="Harada C."/>
            <person name="Hayashi A."/>
            <person name="Hijishita S."/>
            <person name="Honda M."/>
            <person name="Hosokawa S."/>
            <person name="Ichikawa Y."/>
            <person name="Idonuma A."/>
            <person name="Iijima M."/>
            <person name="Ikeda M."/>
            <person name="Ikeno M."/>
            <person name="Ito K."/>
            <person name="Ito S."/>
            <person name="Ito T."/>
            <person name="Ito Y."/>
            <person name="Ito Y."/>
            <person name="Iwabuchi A."/>
            <person name="Kamiya K."/>
            <person name="Karasawa W."/>
            <person name="Kurita K."/>
            <person name="Katagiri S."/>
            <person name="Kikuta A."/>
            <person name="Kobayashi H."/>
            <person name="Kobayashi N."/>
            <person name="Machita K."/>
            <person name="Maehara T."/>
            <person name="Masukawa M."/>
            <person name="Mizubayashi T."/>
            <person name="Mukai Y."/>
            <person name="Nagasaki H."/>
            <person name="Nagata Y."/>
            <person name="Naito S."/>
            <person name="Nakashima M."/>
            <person name="Nakama Y."/>
            <person name="Nakamichi Y."/>
            <person name="Nakamura M."/>
            <person name="Meguro A."/>
            <person name="Negishi M."/>
            <person name="Ohta I."/>
            <person name="Ohta T."/>
            <person name="Okamoto M."/>
            <person name="Ono N."/>
            <person name="Saji S."/>
            <person name="Sakaguchi M."/>
            <person name="Sakai K."/>
            <person name="Shibata M."/>
            <person name="Shimokawa T."/>
            <person name="Song J."/>
            <person name="Takazaki Y."/>
            <person name="Terasawa K."/>
            <person name="Tsugane M."/>
            <person name="Tsuji K."/>
            <person name="Ueda S."/>
            <person name="Waki K."/>
            <person name="Yamagata H."/>
            <person name="Yamamoto M."/>
            <person name="Yamamoto S."/>
            <person name="Yamane H."/>
            <person name="Yoshiki S."/>
            <person name="Yoshihara R."/>
            <person name="Yukawa K."/>
            <person name="Zhong H."/>
            <person name="Yano M."/>
            <person name="Yuan Q."/>
            <person name="Ouyang S."/>
            <person name="Liu J."/>
            <person name="Jones K.M."/>
            <person name="Gansberger K."/>
            <person name="Moffat K."/>
            <person name="Hill J."/>
            <person name="Bera J."/>
            <person name="Fadrosh D."/>
            <person name="Jin S."/>
            <person name="Johri S."/>
            <person name="Kim M."/>
            <person name="Overton L."/>
            <person name="Reardon M."/>
            <person name="Tsitrin T."/>
            <person name="Vuong H."/>
            <person name="Weaver B."/>
            <person name="Ciecko A."/>
            <person name="Tallon L."/>
            <person name="Jackson J."/>
            <person name="Pai G."/>
            <person name="Aken S.V."/>
            <person name="Utterback T."/>
            <person name="Reidmuller S."/>
            <person name="Feldblyum T."/>
            <person name="Hsiao J."/>
            <person name="Zismann V."/>
            <person name="Iobst S."/>
            <person name="de Vazeille A.R."/>
            <person name="Buell C.R."/>
            <person name="Ying K."/>
            <person name="Li Y."/>
            <person name="Lu T."/>
            <person name="Huang Y."/>
            <person name="Zhao Q."/>
            <person name="Feng Q."/>
            <person name="Zhang L."/>
            <person name="Zhu J."/>
            <person name="Weng Q."/>
            <person name="Mu J."/>
            <person name="Lu Y."/>
            <person name="Fan D."/>
            <person name="Liu Y."/>
            <person name="Guan J."/>
            <person name="Zhang Y."/>
            <person name="Yu S."/>
            <person name="Liu X."/>
            <person name="Zhang Y."/>
            <person name="Hong G."/>
            <person name="Han B."/>
            <person name="Choisne N."/>
            <person name="Demange N."/>
            <person name="Orjeda G."/>
            <person name="Samain S."/>
            <person name="Cattolico L."/>
            <person name="Pelletier E."/>
            <person name="Couloux A."/>
            <person name="Segurens B."/>
            <person name="Wincker P."/>
            <person name="D'Hont A."/>
            <person name="Scarpelli C."/>
            <person name="Weissenbach J."/>
            <person name="Salanoubat M."/>
            <person name="Quetier F."/>
            <person name="Yu Y."/>
            <person name="Kim H.R."/>
            <person name="Rambo T."/>
            <person name="Currie J."/>
            <person name="Collura K."/>
            <person name="Luo M."/>
            <person name="Yang T."/>
            <person name="Ammiraju J.S.S."/>
            <person name="Engler F."/>
            <person name="Soderlund C."/>
            <person name="Wing R.A."/>
            <person name="Palmer L.E."/>
            <person name="de la Bastide M."/>
            <person name="Spiegel L."/>
            <person name="Nascimento L."/>
            <person name="Zutavern T."/>
            <person name="O'Shaughnessy A."/>
            <person name="Dike S."/>
            <person name="Dedhia N."/>
            <person name="Preston R."/>
            <person name="Balija V."/>
            <person name="McCombie W.R."/>
            <person name="Chow T."/>
            <person name="Chen H."/>
            <person name="Chung M."/>
            <person name="Chen C."/>
            <person name="Shaw J."/>
            <person name="Wu H."/>
            <person name="Hsiao K."/>
            <person name="Chao Y."/>
            <person name="Chu M."/>
            <person name="Cheng C."/>
            <person name="Hour A."/>
            <person name="Lee P."/>
            <person name="Lin S."/>
            <person name="Lin Y."/>
            <person name="Liou J."/>
            <person name="Liu S."/>
            <person name="Hsing Y."/>
            <person name="Raghuvanshi S."/>
            <person name="Mohanty A."/>
            <person name="Bharti A.K."/>
            <person name="Gaur A."/>
            <person name="Gupta V."/>
            <person name="Kumar D."/>
            <person name="Ravi V."/>
            <person name="Vij S."/>
            <person name="Kapur A."/>
            <person name="Khurana P."/>
            <person name="Khurana P."/>
            <person name="Khurana J.P."/>
            <person name="Tyagi A.K."/>
            <person name="Gaikwad K."/>
            <person name="Singh A."/>
            <person name="Dalal V."/>
            <person name="Srivastava S."/>
            <person name="Dixit A."/>
            <person name="Pal A.K."/>
            <person name="Ghazi I.A."/>
            <person name="Yadav M."/>
            <person name="Pandit A."/>
            <person name="Bhargava A."/>
            <person name="Sureshbabu K."/>
            <person name="Batra K."/>
            <person name="Sharma T.R."/>
            <person name="Mohapatra T."/>
            <person name="Singh N.K."/>
            <person name="Messing J."/>
            <person name="Nelson A.B."/>
            <person name="Fuks G."/>
            <person name="Kavchok S."/>
            <person name="Keizer G."/>
            <person name="Linton E."/>
            <person name="Llaca V."/>
            <person name="Song R."/>
            <person name="Tanyolac B."/>
            <person name="Young S."/>
            <person name="Ho-Il K."/>
            <person name="Hahn J.H."/>
            <person name="Sangsakoo G."/>
            <person name="Vanavichit A."/>
            <person name="de Mattos Luiz.A.T."/>
            <person name="Zimmer P.D."/>
            <person name="Malone G."/>
            <person name="Dellagostin O."/>
            <person name="de Oliveira A.C."/>
            <person name="Bevan M."/>
            <person name="Bancroft I."/>
            <person name="Minx P."/>
            <person name="Cordum H."/>
            <person name="Wilson R."/>
            <person name="Cheng Z."/>
            <person name="Jin W."/>
            <person name="Jiang J."/>
            <person name="Leong S.A."/>
            <person name="Iwama H."/>
            <person name="Gojobori T."/>
            <person name="Itoh T."/>
            <person name="Niimura Y."/>
            <person name="Fujii Y."/>
            <person name="Habara T."/>
            <person name="Sakai H."/>
            <person name="Sato Y."/>
            <person name="Wilson G."/>
            <person name="Kumar K."/>
            <person name="McCouch S."/>
            <person name="Juretic N."/>
            <person name="Hoen D."/>
            <person name="Wright S."/>
            <person name="Bruskiewich R."/>
            <person name="Bureau T."/>
            <person name="Miyao A."/>
            <person name="Hirochika H."/>
            <person name="Nishikawa T."/>
            <person name="Kadowaki K."/>
            <person name="Sugiura M."/>
            <person name="Burr B."/>
            <person name="Sasaki T."/>
        </authorList>
    </citation>
    <scope>NUCLEOTIDE SEQUENCE [LARGE SCALE GENOMIC DNA]</scope>
    <source>
        <strain evidence="3">cv. Nipponbare</strain>
    </source>
</reference>
<feature type="non-terminal residue" evidence="2">
    <location>
        <position position="140"/>
    </location>
</feature>